<dbReference type="EMBL" id="AP018694">
    <property type="protein sequence ID" value="BBE19740.1"/>
    <property type="molecule type" value="Genomic_DNA"/>
</dbReference>
<dbReference type="KEGG" id="anf:AQPE_3928"/>
<name>A0A5K7SDU7_9BACT</name>
<reference evidence="1" key="1">
    <citation type="journal article" date="2020" name="Int. J. Syst. Evol. Microbiol.">
        <title>Aquipluma nitroreducens gen. nov. sp. nov., a novel facultatively anaerobic bacterium isolated from a freshwater lake.</title>
        <authorList>
            <person name="Watanabe M."/>
            <person name="Kojima H."/>
            <person name="Fukui M."/>
        </authorList>
    </citation>
    <scope>NUCLEOTIDE SEQUENCE</scope>
    <source>
        <strain evidence="1">MeG22</strain>
    </source>
</reference>
<dbReference type="AlphaFoldDB" id="A0A5K7SDU7"/>
<evidence type="ECO:0000313" key="2">
    <source>
        <dbReference type="Proteomes" id="UP001193389"/>
    </source>
</evidence>
<gene>
    <name evidence="1" type="ORF">AQPE_3928</name>
</gene>
<protein>
    <submittedName>
        <fullName evidence="1">Uncharacterized protein</fullName>
    </submittedName>
</protein>
<proteinExistence type="predicted"/>
<organism evidence="1 2">
    <name type="scientific">Aquipluma nitroreducens</name>
    <dbReference type="NCBI Taxonomy" id="2010828"/>
    <lineage>
        <taxon>Bacteria</taxon>
        <taxon>Pseudomonadati</taxon>
        <taxon>Bacteroidota</taxon>
        <taxon>Bacteroidia</taxon>
        <taxon>Marinilabiliales</taxon>
        <taxon>Prolixibacteraceae</taxon>
        <taxon>Aquipluma</taxon>
    </lineage>
</organism>
<evidence type="ECO:0000313" key="1">
    <source>
        <dbReference type="EMBL" id="BBE19740.1"/>
    </source>
</evidence>
<accession>A0A5K7SDU7</accession>
<sequence>MFNNSNGDEAIETVSSVTIPVEVKQKATDHSIYYFQVNDQKIQNQNTILKPEAKTTAFIPDTGTIIFQVRNIKVHEFLFSGFQFSRPPPSGC</sequence>
<keyword evidence="2" id="KW-1185">Reference proteome</keyword>
<dbReference type="Proteomes" id="UP001193389">
    <property type="component" value="Chromosome"/>
</dbReference>